<dbReference type="PANTHER" id="PTHR43638:SF3">
    <property type="entry name" value="ALDEHYDE REDUCTASE"/>
    <property type="match status" value="1"/>
</dbReference>
<feature type="domain" description="NADP-dependent oxidoreductase" evidence="1">
    <location>
        <begin position="5"/>
        <end position="274"/>
    </location>
</feature>
<dbReference type="InterPro" id="IPR036812">
    <property type="entry name" value="NAD(P)_OxRdtase_dom_sf"/>
</dbReference>
<protein>
    <submittedName>
        <fullName evidence="2">Aldo/keto reductase</fullName>
    </submittedName>
</protein>
<dbReference type="GO" id="GO:0016491">
    <property type="term" value="F:oxidoreductase activity"/>
    <property type="evidence" value="ECO:0007669"/>
    <property type="project" value="InterPro"/>
</dbReference>
<dbReference type="EMBL" id="CP049257">
    <property type="protein sequence ID" value="QIG44963.1"/>
    <property type="molecule type" value="Genomic_DNA"/>
</dbReference>
<dbReference type="InterPro" id="IPR020471">
    <property type="entry name" value="AKR"/>
</dbReference>
<evidence type="ECO:0000313" key="3">
    <source>
        <dbReference type="Proteomes" id="UP000502996"/>
    </source>
</evidence>
<dbReference type="RefSeq" id="WP_165237050.1">
    <property type="nucleotide sequence ID" value="NZ_CP049257.1"/>
</dbReference>
<reference evidence="2 3" key="1">
    <citation type="submission" date="2020-02" db="EMBL/GenBank/DDBJ databases">
        <title>Full genome sequence of Nocardioides sp. R-3366.</title>
        <authorList>
            <person name="Im W.-T."/>
        </authorList>
    </citation>
    <scope>NUCLEOTIDE SEQUENCE [LARGE SCALE GENOMIC DNA]</scope>
    <source>
        <strain evidence="2 3">R-3366</strain>
    </source>
</reference>
<name>A0A6G6WIJ3_9ACTN</name>
<dbReference type="PRINTS" id="PR00069">
    <property type="entry name" value="ALDKETRDTASE"/>
</dbReference>
<sequence length="276" mass="29058">MDVRRIGLGAKRLLREGYAPADRDAAVRLVRRAVELGVDHIDTAAFYPSVADASQGPGGFTSLGVANAIIREALEGYAGRVVVATKVGPTDAGLAAPGDLRSLVEADLRALGRERLDLVYLRQAGLADVREHFSVLAALREEGLVEHLGLSNVRPEHLDQALSVAPVTALSNRYAPDFGRLNDSLLCRCGDLGIAFVPFFTLAAEGREVGGVADNAVVTRIAEAHGATPAQVRLAWLLSRGPHVLAIPGTSSEAHLVENLAAASLKLSVEDLEALG</sequence>
<dbReference type="AlphaFoldDB" id="A0A6G6WIJ3"/>
<dbReference type="CDD" id="cd19088">
    <property type="entry name" value="AKR_AKR13B1"/>
    <property type="match status" value="1"/>
</dbReference>
<dbReference type="PANTHER" id="PTHR43638">
    <property type="entry name" value="OXIDOREDUCTASE, ALDO/KETO REDUCTASE FAMILY PROTEIN"/>
    <property type="match status" value="1"/>
</dbReference>
<evidence type="ECO:0000259" key="1">
    <source>
        <dbReference type="Pfam" id="PF00248"/>
    </source>
</evidence>
<dbReference type="Proteomes" id="UP000502996">
    <property type="component" value="Chromosome"/>
</dbReference>
<dbReference type="InterPro" id="IPR023210">
    <property type="entry name" value="NADP_OxRdtase_dom"/>
</dbReference>
<gene>
    <name evidence="2" type="ORF">G5V58_21270</name>
</gene>
<dbReference type="KEGG" id="nano:G5V58_21270"/>
<keyword evidence="3" id="KW-1185">Reference proteome</keyword>
<evidence type="ECO:0000313" key="2">
    <source>
        <dbReference type="EMBL" id="QIG44963.1"/>
    </source>
</evidence>
<dbReference type="Gene3D" id="3.20.20.100">
    <property type="entry name" value="NADP-dependent oxidoreductase domain"/>
    <property type="match status" value="1"/>
</dbReference>
<dbReference type="SUPFAM" id="SSF51430">
    <property type="entry name" value="NAD(P)-linked oxidoreductase"/>
    <property type="match status" value="1"/>
</dbReference>
<dbReference type="Pfam" id="PF00248">
    <property type="entry name" value="Aldo_ket_red"/>
    <property type="match status" value="1"/>
</dbReference>
<accession>A0A6G6WIJ3</accession>
<proteinExistence type="predicted"/>
<organism evidence="2 3">
    <name type="scientific">Nocardioides anomalus</name>
    <dbReference type="NCBI Taxonomy" id="2712223"/>
    <lineage>
        <taxon>Bacteria</taxon>
        <taxon>Bacillati</taxon>
        <taxon>Actinomycetota</taxon>
        <taxon>Actinomycetes</taxon>
        <taxon>Propionibacteriales</taxon>
        <taxon>Nocardioidaceae</taxon>
        <taxon>Nocardioides</taxon>
    </lineage>
</organism>